<dbReference type="AlphaFoldDB" id="A0A485LH57"/>
<protein>
    <submittedName>
        <fullName evidence="4">Aste57867_21312 protein</fullName>
    </submittedName>
</protein>
<name>A0A485LH57_9STRA</name>
<dbReference type="PANTHER" id="PTHR12499">
    <property type="entry name" value="OPTIC ATROPHY 3 PROTEIN OPA3"/>
    <property type="match status" value="1"/>
</dbReference>
<keyword evidence="5" id="KW-1185">Reference proteome</keyword>
<evidence type="ECO:0000256" key="1">
    <source>
        <dbReference type="ARBA" id="ARBA00007584"/>
    </source>
</evidence>
<dbReference type="Proteomes" id="UP000332933">
    <property type="component" value="Unassembled WGS sequence"/>
</dbReference>
<evidence type="ECO:0000256" key="2">
    <source>
        <dbReference type="ARBA" id="ARBA00023054"/>
    </source>
</evidence>
<dbReference type="GO" id="GO:0005739">
    <property type="term" value="C:mitochondrion"/>
    <property type="evidence" value="ECO:0007669"/>
    <property type="project" value="TreeGrafter"/>
</dbReference>
<proteinExistence type="inferred from homology"/>
<reference evidence="3" key="2">
    <citation type="submission" date="2019-06" db="EMBL/GenBank/DDBJ databases">
        <title>Genomics analysis of Aphanomyces spp. identifies a new class of oomycete effector associated with host adaptation.</title>
        <authorList>
            <person name="Gaulin E."/>
        </authorList>
    </citation>
    <scope>NUCLEOTIDE SEQUENCE</scope>
    <source>
        <strain evidence="3">CBS 578.67</strain>
    </source>
</reference>
<evidence type="ECO:0000313" key="3">
    <source>
        <dbReference type="EMBL" id="KAF0686918.1"/>
    </source>
</evidence>
<dbReference type="InterPro" id="IPR010754">
    <property type="entry name" value="OPA3-like"/>
</dbReference>
<dbReference type="Pfam" id="PF07047">
    <property type="entry name" value="OPA3"/>
    <property type="match status" value="1"/>
</dbReference>
<evidence type="ECO:0000313" key="4">
    <source>
        <dbReference type="EMBL" id="VFT97984.1"/>
    </source>
</evidence>
<keyword evidence="2" id="KW-0175">Coiled coil</keyword>
<comment type="similarity">
    <text evidence="1">Belongs to the OPA3 family.</text>
</comment>
<dbReference type="GO" id="GO:0019216">
    <property type="term" value="P:regulation of lipid metabolic process"/>
    <property type="evidence" value="ECO:0007669"/>
    <property type="project" value="TreeGrafter"/>
</dbReference>
<dbReference type="EMBL" id="CAADRA010006993">
    <property type="protein sequence ID" value="VFT97984.1"/>
    <property type="molecule type" value="Genomic_DNA"/>
</dbReference>
<reference evidence="4 5" key="1">
    <citation type="submission" date="2019-03" db="EMBL/GenBank/DDBJ databases">
        <authorList>
            <person name="Gaulin E."/>
            <person name="Dumas B."/>
        </authorList>
    </citation>
    <scope>NUCLEOTIDE SEQUENCE [LARGE SCALE GENOMIC DNA]</scope>
    <source>
        <strain evidence="4">CBS 568.67</strain>
    </source>
</reference>
<dbReference type="PANTHER" id="PTHR12499:SF0">
    <property type="entry name" value="OPTIC ATROPHY 3 PROTEIN"/>
    <property type="match status" value="1"/>
</dbReference>
<dbReference type="EMBL" id="VJMH01006967">
    <property type="protein sequence ID" value="KAF0686918.1"/>
    <property type="molecule type" value="Genomic_DNA"/>
</dbReference>
<accession>A0A485LH57</accession>
<gene>
    <name evidence="4" type="primary">Aste57867_21312</name>
    <name evidence="3" type="ORF">As57867_021243</name>
    <name evidence="4" type="ORF">ASTE57867_21312</name>
</gene>
<organism evidence="4 5">
    <name type="scientific">Aphanomyces stellatus</name>
    <dbReference type="NCBI Taxonomy" id="120398"/>
    <lineage>
        <taxon>Eukaryota</taxon>
        <taxon>Sar</taxon>
        <taxon>Stramenopiles</taxon>
        <taxon>Oomycota</taxon>
        <taxon>Saprolegniomycetes</taxon>
        <taxon>Saprolegniales</taxon>
        <taxon>Verrucalvaceae</taxon>
        <taxon>Aphanomyces</taxon>
    </lineage>
</organism>
<dbReference type="OrthoDB" id="2129069at2759"/>
<sequence length="183" mass="21008">MVAIPFFKVGGLLLRTLTKPVAKALKTNAKTQPWLNSICHSVGQHQNRAAWQIQMGMQGQVHSKSVKIKELPADQAVEKGADFLGEVLIFSVALAVAAYEYDRSNKSSKEKERKANERDLQKQTDIDMRFRRLEHQMREMDDHLTVLKTQLDAAAATVVRFEDEREMAHRQQKQSRWLSFWSS</sequence>
<evidence type="ECO:0000313" key="5">
    <source>
        <dbReference type="Proteomes" id="UP000332933"/>
    </source>
</evidence>